<accession>A0A7C9J259</accession>
<proteinExistence type="predicted"/>
<protein>
    <submittedName>
        <fullName evidence="1">Uncharacterized protein</fullName>
    </submittedName>
</protein>
<organism evidence="1 2">
    <name type="scientific">Herbidospora solisilvae</name>
    <dbReference type="NCBI Taxonomy" id="2696284"/>
    <lineage>
        <taxon>Bacteria</taxon>
        <taxon>Bacillati</taxon>
        <taxon>Actinomycetota</taxon>
        <taxon>Actinomycetes</taxon>
        <taxon>Streptosporangiales</taxon>
        <taxon>Streptosporangiaceae</taxon>
        <taxon>Herbidospora</taxon>
    </lineage>
</organism>
<comment type="caution">
    <text evidence="1">The sequence shown here is derived from an EMBL/GenBank/DDBJ whole genome shotgun (WGS) entry which is preliminary data.</text>
</comment>
<gene>
    <name evidence="1" type="ORF">GT755_12195</name>
</gene>
<dbReference type="EMBL" id="WXEW01000003">
    <property type="protein sequence ID" value="NAS22442.1"/>
    <property type="molecule type" value="Genomic_DNA"/>
</dbReference>
<keyword evidence="2" id="KW-1185">Reference proteome</keyword>
<evidence type="ECO:0000313" key="2">
    <source>
        <dbReference type="Proteomes" id="UP000479526"/>
    </source>
</evidence>
<reference evidence="1 2" key="1">
    <citation type="submission" date="2020-01" db="EMBL/GenBank/DDBJ databases">
        <title>Herbidospora sp. NEAU-GS84 nov., a novel actinomycete isolated from soil.</title>
        <authorList>
            <person name="Han L."/>
        </authorList>
    </citation>
    <scope>NUCLEOTIDE SEQUENCE [LARGE SCALE GENOMIC DNA]</scope>
    <source>
        <strain evidence="1 2">NEAU-GS84</strain>
    </source>
</reference>
<dbReference type="Proteomes" id="UP000479526">
    <property type="component" value="Unassembled WGS sequence"/>
</dbReference>
<dbReference type="RefSeq" id="WP_161479812.1">
    <property type="nucleotide sequence ID" value="NZ_WXEW01000003.1"/>
</dbReference>
<sequence>MSANEMRRHIEGCPDCRADQALRSDRIELGKAAKLRDKALMRFWLLAIRARLADLHVPAPARDLAKAA</sequence>
<name>A0A7C9J259_9ACTN</name>
<dbReference type="AlphaFoldDB" id="A0A7C9J259"/>
<evidence type="ECO:0000313" key="1">
    <source>
        <dbReference type="EMBL" id="NAS22442.1"/>
    </source>
</evidence>